<gene>
    <name evidence="3" type="ORF">P5673_013470</name>
</gene>
<reference evidence="3" key="1">
    <citation type="journal article" date="2023" name="G3 (Bethesda)">
        <title>Whole genome assembly and annotation of the endangered Caribbean coral Acropora cervicornis.</title>
        <authorList>
            <person name="Selwyn J.D."/>
            <person name="Vollmer S.V."/>
        </authorList>
    </citation>
    <scope>NUCLEOTIDE SEQUENCE</scope>
    <source>
        <strain evidence="3">K2</strain>
    </source>
</reference>
<comment type="similarity">
    <text evidence="1">Belongs to the heparin-binding growth factors family.</text>
</comment>
<dbReference type="Pfam" id="PF00167">
    <property type="entry name" value="FGF"/>
    <property type="match status" value="1"/>
</dbReference>
<evidence type="ECO:0000256" key="1">
    <source>
        <dbReference type="ARBA" id="ARBA00007936"/>
    </source>
</evidence>
<dbReference type="PANTHER" id="PTHR11486">
    <property type="entry name" value="FIBROBLAST GROWTH FACTOR"/>
    <property type="match status" value="1"/>
</dbReference>
<dbReference type="InterPro" id="IPR002209">
    <property type="entry name" value="Fibroblast_GF_fam"/>
</dbReference>
<dbReference type="GO" id="GO:0008083">
    <property type="term" value="F:growth factor activity"/>
    <property type="evidence" value="ECO:0007669"/>
    <property type="project" value="InterPro"/>
</dbReference>
<dbReference type="Gene3D" id="2.80.10.50">
    <property type="match status" value="1"/>
</dbReference>
<evidence type="ECO:0000256" key="2">
    <source>
        <dbReference type="SAM" id="MobiDB-lite"/>
    </source>
</evidence>
<dbReference type="CDD" id="cd00058">
    <property type="entry name" value="beta-trefoil_FGF"/>
    <property type="match status" value="1"/>
</dbReference>
<dbReference type="Proteomes" id="UP001249851">
    <property type="component" value="Unassembled WGS sequence"/>
</dbReference>
<dbReference type="EMBL" id="JARQWQ010000026">
    <property type="protein sequence ID" value="KAK2563128.1"/>
    <property type="molecule type" value="Genomic_DNA"/>
</dbReference>
<evidence type="ECO:0000313" key="4">
    <source>
        <dbReference type="Proteomes" id="UP001249851"/>
    </source>
</evidence>
<proteinExistence type="inferred from homology"/>
<evidence type="ECO:0000313" key="3">
    <source>
        <dbReference type="EMBL" id="KAK2563128.1"/>
    </source>
</evidence>
<dbReference type="AlphaFoldDB" id="A0AAD9QKS4"/>
<comment type="caution">
    <text evidence="3">The sequence shown here is derived from an EMBL/GenBank/DDBJ whole genome shotgun (WGS) entry which is preliminary data.</text>
</comment>
<dbReference type="InterPro" id="IPR008996">
    <property type="entry name" value="IL1/FGF"/>
</dbReference>
<feature type="compositionally biased region" description="Polar residues" evidence="2">
    <location>
        <begin position="54"/>
        <end position="71"/>
    </location>
</feature>
<protein>
    <submittedName>
        <fullName evidence="3">Fibroblast growth factor 2</fullName>
    </submittedName>
</protein>
<dbReference type="SUPFAM" id="SSF50353">
    <property type="entry name" value="Cytokine"/>
    <property type="match status" value="1"/>
</dbReference>
<accession>A0AAD9QKS4</accession>
<dbReference type="InterPro" id="IPR056378">
    <property type="entry name" value="Let-756-like_FGF"/>
</dbReference>
<feature type="region of interest" description="Disordered" evidence="2">
    <location>
        <begin position="54"/>
        <end position="79"/>
    </location>
</feature>
<organism evidence="3 4">
    <name type="scientific">Acropora cervicornis</name>
    <name type="common">Staghorn coral</name>
    <dbReference type="NCBI Taxonomy" id="6130"/>
    <lineage>
        <taxon>Eukaryota</taxon>
        <taxon>Metazoa</taxon>
        <taxon>Cnidaria</taxon>
        <taxon>Anthozoa</taxon>
        <taxon>Hexacorallia</taxon>
        <taxon>Scleractinia</taxon>
        <taxon>Astrocoeniina</taxon>
        <taxon>Acroporidae</taxon>
        <taxon>Acropora</taxon>
    </lineage>
</organism>
<sequence length="210" mass="23793">MAGFTQLWEQVDGQKTIFSAIHVGECPRVSWFVIVCVLIGYSSGLSFKRSASQPEIHQAPETTNENRNQGNDLKKMGMMNGKPTNTRIVRLYNKNGFFLRITNSTRQTGIRRADTRESLIKMESMATSIVRFKGLESNVYLCMDDKDECLFKEKLGENHFHTYASLKYSGRNIGNFTQEYYLAIKKSGKLKHGVNTAAIQKSVDFLVMGV</sequence>
<keyword evidence="4" id="KW-1185">Reference proteome</keyword>
<name>A0AAD9QKS4_ACRCE</name>
<reference evidence="3" key="2">
    <citation type="journal article" date="2023" name="Science">
        <title>Genomic signatures of disease resistance in endangered staghorn corals.</title>
        <authorList>
            <person name="Vollmer S.V."/>
            <person name="Selwyn J.D."/>
            <person name="Despard B.A."/>
            <person name="Roesel C.L."/>
        </authorList>
    </citation>
    <scope>NUCLEOTIDE SEQUENCE</scope>
    <source>
        <strain evidence="3">K2</strain>
    </source>
</reference>
<dbReference type="SMART" id="SM00442">
    <property type="entry name" value="FGF"/>
    <property type="match status" value="1"/>
</dbReference>